<dbReference type="SUPFAM" id="SSF56112">
    <property type="entry name" value="Protein kinase-like (PK-like)"/>
    <property type="match status" value="2"/>
</dbReference>
<dbReference type="EC" id="2.7.11.1" evidence="5"/>
<dbReference type="SUPFAM" id="SSF49899">
    <property type="entry name" value="Concanavalin A-like lectins/glucanases"/>
    <property type="match status" value="2"/>
</dbReference>
<evidence type="ECO:0000256" key="2">
    <source>
        <dbReference type="ARBA" id="ARBA00004479"/>
    </source>
</evidence>
<keyword evidence="8" id="KW-0808">Transferase</keyword>
<proteinExistence type="inferred from homology"/>
<evidence type="ECO:0000256" key="22">
    <source>
        <dbReference type="SAM" id="Phobius"/>
    </source>
</evidence>
<dbReference type="FunFam" id="1.10.510.10:FF:000517">
    <property type="entry name" value="Putative receptor kinase Lecrk"/>
    <property type="match status" value="1"/>
</dbReference>
<keyword evidence="7" id="KW-0723">Serine/threonine-protein kinase</keyword>
<organism evidence="25 26">
    <name type="scientific">Digitaria exilis</name>
    <dbReference type="NCBI Taxonomy" id="1010633"/>
    <lineage>
        <taxon>Eukaryota</taxon>
        <taxon>Viridiplantae</taxon>
        <taxon>Streptophyta</taxon>
        <taxon>Embryophyta</taxon>
        <taxon>Tracheophyta</taxon>
        <taxon>Spermatophyta</taxon>
        <taxon>Magnoliopsida</taxon>
        <taxon>Liliopsida</taxon>
        <taxon>Poales</taxon>
        <taxon>Poaceae</taxon>
        <taxon>PACMAD clade</taxon>
        <taxon>Panicoideae</taxon>
        <taxon>Panicodae</taxon>
        <taxon>Paniceae</taxon>
        <taxon>Anthephorinae</taxon>
        <taxon>Digitaria</taxon>
    </lineage>
</organism>
<comment type="catalytic activity">
    <reaction evidence="20">
        <text>L-seryl-[protein] + ATP = O-phospho-L-seryl-[protein] + ADP + H(+)</text>
        <dbReference type="Rhea" id="RHEA:17989"/>
        <dbReference type="Rhea" id="RHEA-COMP:9863"/>
        <dbReference type="Rhea" id="RHEA-COMP:11604"/>
        <dbReference type="ChEBI" id="CHEBI:15378"/>
        <dbReference type="ChEBI" id="CHEBI:29999"/>
        <dbReference type="ChEBI" id="CHEBI:30616"/>
        <dbReference type="ChEBI" id="CHEBI:83421"/>
        <dbReference type="ChEBI" id="CHEBI:456216"/>
        <dbReference type="EC" id="2.7.11.1"/>
    </reaction>
    <physiologicalReaction direction="left-to-right" evidence="20">
        <dbReference type="Rhea" id="RHEA:17990"/>
    </physiologicalReaction>
</comment>
<evidence type="ECO:0000256" key="17">
    <source>
        <dbReference type="ARBA" id="ARBA00023170"/>
    </source>
</evidence>
<dbReference type="Gene3D" id="2.60.120.200">
    <property type="match status" value="2"/>
</dbReference>
<evidence type="ECO:0000256" key="3">
    <source>
        <dbReference type="ARBA" id="ARBA00008536"/>
    </source>
</evidence>
<keyword evidence="17" id="KW-0675">Receptor</keyword>
<feature type="binding site" evidence="21">
    <location>
        <position position="1053"/>
    </location>
    <ligand>
        <name>ATP</name>
        <dbReference type="ChEBI" id="CHEBI:30616"/>
    </ligand>
</feature>
<dbReference type="GO" id="GO:0030246">
    <property type="term" value="F:carbohydrate binding"/>
    <property type="evidence" value="ECO:0007669"/>
    <property type="project" value="UniProtKB-KW"/>
</dbReference>
<evidence type="ECO:0000259" key="24">
    <source>
        <dbReference type="PROSITE" id="PS50011"/>
    </source>
</evidence>
<dbReference type="Gene3D" id="1.10.510.10">
    <property type="entry name" value="Transferase(Phosphotransferase) domain 1"/>
    <property type="match status" value="3"/>
</dbReference>
<reference evidence="25" key="1">
    <citation type="submission" date="2020-07" db="EMBL/GenBank/DDBJ databases">
        <title>Genome sequence and genetic diversity analysis of an under-domesticated orphan crop, white fonio (Digitaria exilis).</title>
        <authorList>
            <person name="Bennetzen J.L."/>
            <person name="Chen S."/>
            <person name="Ma X."/>
            <person name="Wang X."/>
            <person name="Yssel A.E.J."/>
            <person name="Chaluvadi S.R."/>
            <person name="Johnson M."/>
            <person name="Gangashetty P."/>
            <person name="Hamidou F."/>
            <person name="Sanogo M.D."/>
            <person name="Zwaenepoel A."/>
            <person name="Wallace J."/>
            <person name="Van De Peer Y."/>
            <person name="Van Deynze A."/>
        </authorList>
    </citation>
    <scope>NUCLEOTIDE SEQUENCE</scope>
    <source>
        <tissue evidence="25">Leaves</tissue>
    </source>
</reference>
<evidence type="ECO:0000256" key="7">
    <source>
        <dbReference type="ARBA" id="ARBA00022527"/>
    </source>
</evidence>
<dbReference type="SMART" id="SM00220">
    <property type="entry name" value="S_TKc"/>
    <property type="match status" value="2"/>
</dbReference>
<dbReference type="InterPro" id="IPR000719">
    <property type="entry name" value="Prot_kinase_dom"/>
</dbReference>
<feature type="binding site" evidence="21">
    <location>
        <position position="396"/>
    </location>
    <ligand>
        <name>ATP</name>
        <dbReference type="ChEBI" id="CHEBI:30616"/>
    </ligand>
</feature>
<keyword evidence="11" id="KW-0430">Lectin</keyword>
<dbReference type="Proteomes" id="UP000636709">
    <property type="component" value="Unassembled WGS sequence"/>
</dbReference>
<evidence type="ECO:0000313" key="26">
    <source>
        <dbReference type="Proteomes" id="UP000636709"/>
    </source>
</evidence>
<dbReference type="CDD" id="cd14066">
    <property type="entry name" value="STKc_IRAK"/>
    <property type="match status" value="1"/>
</dbReference>
<comment type="similarity">
    <text evidence="4">In the C-terminal section; belongs to the protein kinase superfamily. Ser/Thr protein kinase family.</text>
</comment>
<feature type="domain" description="Protein kinase" evidence="24">
    <location>
        <begin position="1024"/>
        <end position="1318"/>
    </location>
</feature>
<comment type="caution">
    <text evidence="25">The sequence shown here is derived from an EMBL/GenBank/DDBJ whole genome shotgun (WGS) entry which is preliminary data.</text>
</comment>
<evidence type="ECO:0000256" key="15">
    <source>
        <dbReference type="ARBA" id="ARBA00022989"/>
    </source>
</evidence>
<evidence type="ECO:0000256" key="9">
    <source>
        <dbReference type="ARBA" id="ARBA00022692"/>
    </source>
</evidence>
<dbReference type="GO" id="GO:1901001">
    <property type="term" value="P:negative regulation of response to salt stress"/>
    <property type="evidence" value="ECO:0007669"/>
    <property type="project" value="UniProtKB-ARBA"/>
</dbReference>
<dbReference type="PROSITE" id="PS00107">
    <property type="entry name" value="PROTEIN_KINASE_ATP"/>
    <property type="match status" value="2"/>
</dbReference>
<dbReference type="InterPro" id="IPR017441">
    <property type="entry name" value="Protein_kinase_ATP_BS"/>
</dbReference>
<feature type="domain" description="Protein kinase" evidence="24">
    <location>
        <begin position="366"/>
        <end position="653"/>
    </location>
</feature>
<keyword evidence="26" id="KW-1185">Reference proteome</keyword>
<evidence type="ECO:0000256" key="20">
    <source>
        <dbReference type="ARBA" id="ARBA00048977"/>
    </source>
</evidence>
<evidence type="ECO:0000256" key="8">
    <source>
        <dbReference type="ARBA" id="ARBA00022679"/>
    </source>
</evidence>
<comment type="similarity">
    <text evidence="3">In the N-terminal section; belongs to the leguminous lectin family.</text>
</comment>
<keyword evidence="9 22" id="KW-0812">Transmembrane</keyword>
<dbReference type="PANTHER" id="PTHR27007">
    <property type="match status" value="1"/>
</dbReference>
<evidence type="ECO:0000256" key="19">
    <source>
        <dbReference type="ARBA" id="ARBA00048659"/>
    </source>
</evidence>
<comment type="subcellular location">
    <subcellularLocation>
        <location evidence="1">Cell membrane</location>
    </subcellularLocation>
    <subcellularLocation>
        <location evidence="2">Membrane</location>
        <topology evidence="2">Single-pass type I membrane protein</topology>
    </subcellularLocation>
</comment>
<sequence length="1318" mass="144972">MGTVRLEAMPSSMARNRNKLLTISLCLVILAAAAADEQFVYSGFTAANLTLDGAAVVTPSGLLELTNGTLRQKAHAMHPTTLCFRNVTSSGKQQARSFSSSFVFGILCHDPNACGHGVVFFVAPERYDLSGAFPSQYIGLVNGTTNGDVGDHLLGVELDTDQNNEFRDIDGNHVGVDIDSLMSVSSSSAGYYSGDHRGSGGEFRNLTLASGEAMQVWVEYDGEEKRIDVTMAPLKMAKPSKPLLSVAYDLSMVLTDVARVGFSSATGSFNSRHYVLGWSFAMDGPAPAIDISKLPKLPRFGPKHHARLTEIVPPVATAVLILGVGAIAILLVRRRLRYREVKEDWEVEFGPHRFAYKDLFKATDGFKNKNLLGIGGFGRVYKGVLPVSKMEIAVKKVSHDSKQGMKEFVAEVVSIGRLQHRNLVRLLGYCRRKGKLLLVYEYMSNGSLDRHLYGASDVPVLDWDQRFRIIKGIVSGLLYLHEEWEKVIIHRDIKTSNVLLDSDMDGRLGDFGLARLYNHGANPHTTHVVGTIGYLAPELGRTSKATPLTDMFAFGIFILEVTCGQRPIMKNSNGDQLMLVDWVVEHWHNGSLTDTVDARLHGRYNIGEASQVLKIGLLCSHPLSSMRPSMRQVMKFLNGDMPLPDLAPAHQSLECLALMQNEGFTQIIMAHIEIISFLVVTVIVLFHSLNPDASVSATADQDQFVFTGFAGANLTLDGTATGTASGLLELTNGSVHLKGYAFLPAPVHFRSSLHSTVRSFSVSFVFAILTTYPGLSCHGIAFAVVPGTDLSSALGAQYMGLANIDNNGNTTNSFFAAEIDTMQNVEFQDMNNNHVGIDINGLHSIEAHAAGYYDDMNGSFHDMNLISGEVMQAWVDYDGEAARINVTIAPVGVTTRPVRPLVSTIYNLSNVLKEPSYIGFTSATGPINSRHYILGWSFAIEGLAPAIDITKLPKLPRLGPKPRSKVLEILLPIATAALIVILGTLVVVLVRRRMRYAEVREDWEVDFGPHRFSYKDLFHATDGFNDKHLLGRGGFGKVYRGVLPKSKVDVAVKRVSHESRQGMKEFVAEVVSIGRIRHRNLVQLLGYCRRKGELLLVYDYMSNGSLDKYLHYKGARPTLDWAKRIQVIRGVASGLLYLHEKWEKLVIHRDIKVSNVLLDKEMNGRLELVRTGKASPLTDVFAFGTFVLEVTCGRRPINEDMQGDQRLLVDWVLDHWHNGTLLETVDTRLQGNYNTDEAYLVLKLGLLCLHPSASARPTMQNVLDYVDGDAPVPELASTQLNFNVLALLQNNGLDPYIVSCPPASMLSFGTISDLSGGR</sequence>
<evidence type="ECO:0000256" key="6">
    <source>
        <dbReference type="ARBA" id="ARBA00022475"/>
    </source>
</evidence>
<keyword evidence="6" id="KW-1003">Cell membrane</keyword>
<accession>A0A835F9S6</accession>
<evidence type="ECO:0000256" key="14">
    <source>
        <dbReference type="ARBA" id="ARBA00022840"/>
    </source>
</evidence>
<comment type="catalytic activity">
    <reaction evidence="19">
        <text>L-threonyl-[protein] + ATP = O-phospho-L-threonyl-[protein] + ADP + H(+)</text>
        <dbReference type="Rhea" id="RHEA:46608"/>
        <dbReference type="Rhea" id="RHEA-COMP:11060"/>
        <dbReference type="Rhea" id="RHEA-COMP:11605"/>
        <dbReference type="ChEBI" id="CHEBI:15378"/>
        <dbReference type="ChEBI" id="CHEBI:30013"/>
        <dbReference type="ChEBI" id="CHEBI:30616"/>
        <dbReference type="ChEBI" id="CHEBI:61977"/>
        <dbReference type="ChEBI" id="CHEBI:456216"/>
        <dbReference type="EC" id="2.7.11.1"/>
    </reaction>
    <physiologicalReaction direction="left-to-right" evidence="19">
        <dbReference type="Rhea" id="RHEA:46609"/>
    </physiologicalReaction>
</comment>
<keyword evidence="16 22" id="KW-0472">Membrane</keyword>
<dbReference type="Pfam" id="PF00139">
    <property type="entry name" value="Lectin_legB"/>
    <property type="match status" value="2"/>
</dbReference>
<gene>
    <name evidence="25" type="ORF">HU200_016324</name>
</gene>
<keyword evidence="12 21" id="KW-0547">Nucleotide-binding</keyword>
<evidence type="ECO:0000256" key="12">
    <source>
        <dbReference type="ARBA" id="ARBA00022741"/>
    </source>
</evidence>
<evidence type="ECO:0000256" key="5">
    <source>
        <dbReference type="ARBA" id="ARBA00012513"/>
    </source>
</evidence>
<dbReference type="OrthoDB" id="543442at2759"/>
<dbReference type="InterPro" id="IPR011009">
    <property type="entry name" value="Kinase-like_dom_sf"/>
</dbReference>
<evidence type="ECO:0000313" key="25">
    <source>
        <dbReference type="EMBL" id="KAF8732338.1"/>
    </source>
</evidence>
<dbReference type="FunFam" id="3.30.200.20:FF:000112">
    <property type="entry name" value="Lectin-domain containing receptor kinase A4.3"/>
    <property type="match status" value="1"/>
</dbReference>
<dbReference type="FunFam" id="3.30.200.20:FF:000811">
    <property type="entry name" value="L-type lectin-domain containing receptor kinase V.9"/>
    <property type="match status" value="1"/>
</dbReference>
<dbReference type="FunFam" id="2.60.120.200:FF:000051">
    <property type="entry name" value="L-type lectin-domain containing receptor kinase V.9"/>
    <property type="match status" value="2"/>
</dbReference>
<evidence type="ECO:0000256" key="4">
    <source>
        <dbReference type="ARBA" id="ARBA00010217"/>
    </source>
</evidence>
<evidence type="ECO:0000256" key="1">
    <source>
        <dbReference type="ARBA" id="ARBA00004236"/>
    </source>
</evidence>
<name>A0A835F9S6_9POAL</name>
<keyword evidence="14 21" id="KW-0067">ATP-binding</keyword>
<keyword evidence="13" id="KW-0418">Kinase</keyword>
<feature type="chain" id="PRO_5033066616" description="non-specific serine/threonine protein kinase" evidence="23">
    <location>
        <begin position="36"/>
        <end position="1318"/>
    </location>
</feature>
<dbReference type="Pfam" id="PF00069">
    <property type="entry name" value="Pkinase"/>
    <property type="match status" value="1"/>
</dbReference>
<evidence type="ECO:0000256" key="13">
    <source>
        <dbReference type="ARBA" id="ARBA00022777"/>
    </source>
</evidence>
<dbReference type="PROSITE" id="PS00108">
    <property type="entry name" value="PROTEIN_KINASE_ST"/>
    <property type="match status" value="2"/>
</dbReference>
<evidence type="ECO:0000256" key="11">
    <source>
        <dbReference type="ARBA" id="ARBA00022734"/>
    </source>
</evidence>
<dbReference type="InterPro" id="IPR050528">
    <property type="entry name" value="L-type_Lectin-RKs"/>
</dbReference>
<dbReference type="InterPro" id="IPR013320">
    <property type="entry name" value="ConA-like_dom_sf"/>
</dbReference>
<dbReference type="GO" id="GO:0005524">
    <property type="term" value="F:ATP binding"/>
    <property type="evidence" value="ECO:0007669"/>
    <property type="project" value="UniProtKB-UniRule"/>
</dbReference>
<dbReference type="Gene3D" id="3.30.200.20">
    <property type="entry name" value="Phosphorylase Kinase, domain 1"/>
    <property type="match status" value="2"/>
</dbReference>
<evidence type="ECO:0000256" key="23">
    <source>
        <dbReference type="SAM" id="SignalP"/>
    </source>
</evidence>
<dbReference type="GO" id="GO:0051707">
    <property type="term" value="P:response to other organism"/>
    <property type="evidence" value="ECO:0007669"/>
    <property type="project" value="UniProtKB-ARBA"/>
</dbReference>
<dbReference type="EMBL" id="JACEFO010001605">
    <property type="protein sequence ID" value="KAF8732338.1"/>
    <property type="molecule type" value="Genomic_DNA"/>
</dbReference>
<keyword evidence="15 22" id="KW-1133">Transmembrane helix</keyword>
<dbReference type="Pfam" id="PF07714">
    <property type="entry name" value="PK_Tyr_Ser-Thr"/>
    <property type="match status" value="1"/>
</dbReference>
<dbReference type="InterPro" id="IPR001245">
    <property type="entry name" value="Ser-Thr/Tyr_kinase_cat_dom"/>
</dbReference>
<evidence type="ECO:0000256" key="18">
    <source>
        <dbReference type="ARBA" id="ARBA00023180"/>
    </source>
</evidence>
<dbReference type="GO" id="GO:0004674">
    <property type="term" value="F:protein serine/threonine kinase activity"/>
    <property type="evidence" value="ECO:0007669"/>
    <property type="project" value="UniProtKB-KW"/>
</dbReference>
<dbReference type="InterPro" id="IPR001220">
    <property type="entry name" value="Legume_lectin_dom"/>
</dbReference>
<dbReference type="InterPro" id="IPR008271">
    <property type="entry name" value="Ser/Thr_kinase_AS"/>
</dbReference>
<evidence type="ECO:0000256" key="16">
    <source>
        <dbReference type="ARBA" id="ARBA00023136"/>
    </source>
</evidence>
<evidence type="ECO:0000256" key="10">
    <source>
        <dbReference type="ARBA" id="ARBA00022729"/>
    </source>
</evidence>
<evidence type="ECO:0000256" key="21">
    <source>
        <dbReference type="PROSITE-ProRule" id="PRU10141"/>
    </source>
</evidence>
<protein>
    <recommendedName>
        <fullName evidence="5">non-specific serine/threonine protein kinase</fullName>
        <ecNumber evidence="5">2.7.11.1</ecNumber>
    </recommendedName>
</protein>
<feature type="signal peptide" evidence="23">
    <location>
        <begin position="1"/>
        <end position="35"/>
    </location>
</feature>
<feature type="transmembrane region" description="Helical" evidence="22">
    <location>
        <begin position="668"/>
        <end position="689"/>
    </location>
</feature>
<feature type="transmembrane region" description="Helical" evidence="22">
    <location>
        <begin position="311"/>
        <end position="332"/>
    </location>
</feature>
<dbReference type="GO" id="GO:0005886">
    <property type="term" value="C:plasma membrane"/>
    <property type="evidence" value="ECO:0007669"/>
    <property type="project" value="UniProtKB-SubCell"/>
</dbReference>
<dbReference type="GO" id="GO:0006952">
    <property type="term" value="P:defense response"/>
    <property type="evidence" value="ECO:0007669"/>
    <property type="project" value="UniProtKB-ARBA"/>
</dbReference>
<dbReference type="CDD" id="cd06899">
    <property type="entry name" value="lectin_legume_LecRK_Arcelin_ConA"/>
    <property type="match status" value="2"/>
</dbReference>
<keyword evidence="10 23" id="KW-0732">Signal</keyword>
<feature type="transmembrane region" description="Helical" evidence="22">
    <location>
        <begin position="969"/>
        <end position="990"/>
    </location>
</feature>
<dbReference type="PROSITE" id="PS50011">
    <property type="entry name" value="PROTEIN_KINASE_DOM"/>
    <property type="match status" value="2"/>
</dbReference>
<keyword evidence="18" id="KW-0325">Glycoprotein</keyword>